<dbReference type="InterPro" id="IPR035963">
    <property type="entry name" value="FERM_2"/>
</dbReference>
<dbReference type="CDD" id="cd17100">
    <property type="entry name" value="FERM_F1_PTPN3_like"/>
    <property type="match status" value="1"/>
</dbReference>
<dbReference type="FunFam" id="1.20.80.10:FF:000003">
    <property type="entry name" value="Tyrosine-protein phosphatase non-receptor type 4"/>
    <property type="match status" value="1"/>
</dbReference>
<evidence type="ECO:0000313" key="15">
    <source>
        <dbReference type="EMBL" id="CAG6667208.1"/>
    </source>
</evidence>
<evidence type="ECO:0000256" key="9">
    <source>
        <dbReference type="ARBA" id="ARBA00023212"/>
    </source>
</evidence>
<dbReference type="InterPro" id="IPR018980">
    <property type="entry name" value="FERM_PH-like_C"/>
</dbReference>
<dbReference type="SMART" id="SM00295">
    <property type="entry name" value="B41"/>
    <property type="match status" value="1"/>
</dbReference>
<dbReference type="GO" id="GO:0004725">
    <property type="term" value="F:protein tyrosine phosphatase activity"/>
    <property type="evidence" value="ECO:0007669"/>
    <property type="project" value="UniProtKB-EC"/>
</dbReference>
<dbReference type="InterPro" id="IPR011993">
    <property type="entry name" value="PH-like_dom_sf"/>
</dbReference>
<feature type="domain" description="PDZ" evidence="14">
    <location>
        <begin position="494"/>
        <end position="566"/>
    </location>
</feature>
<dbReference type="PROSITE" id="PS00660">
    <property type="entry name" value="FERM_1"/>
    <property type="match status" value="1"/>
</dbReference>
<comment type="similarity">
    <text evidence="3">Belongs to the protein-tyrosine phosphatase family. Non-receptor class subfamily.</text>
</comment>
<dbReference type="EMBL" id="HBUF01035920">
    <property type="protein sequence ID" value="CAG6616484.1"/>
    <property type="molecule type" value="Transcribed_RNA"/>
</dbReference>
<dbReference type="Gene3D" id="2.30.42.10">
    <property type="match status" value="1"/>
</dbReference>
<evidence type="ECO:0000259" key="11">
    <source>
        <dbReference type="PROSITE" id="PS50055"/>
    </source>
</evidence>
<dbReference type="InterPro" id="IPR041783">
    <property type="entry name" value="PTPN3/4_FERM_C"/>
</dbReference>
<reference evidence="15" key="1">
    <citation type="submission" date="2021-05" db="EMBL/GenBank/DDBJ databases">
        <authorList>
            <person name="Alioto T."/>
            <person name="Alioto T."/>
            <person name="Gomez Garrido J."/>
        </authorList>
    </citation>
    <scope>NUCLEOTIDE SEQUENCE</scope>
</reference>
<dbReference type="SMART" id="SM01196">
    <property type="entry name" value="FERM_C"/>
    <property type="match status" value="1"/>
</dbReference>
<keyword evidence="8" id="KW-0965">Cell junction</keyword>
<dbReference type="GO" id="GO:0009887">
    <property type="term" value="P:animal organ morphogenesis"/>
    <property type="evidence" value="ECO:0007669"/>
    <property type="project" value="UniProtKB-ARBA"/>
</dbReference>
<dbReference type="Pfam" id="PF09379">
    <property type="entry name" value="FERM_N"/>
    <property type="match status" value="1"/>
</dbReference>
<dbReference type="CDD" id="cd13189">
    <property type="entry name" value="FERM_C_PTPN4_PTPN3_like"/>
    <property type="match status" value="1"/>
</dbReference>
<dbReference type="PRINTS" id="PR00700">
    <property type="entry name" value="PRTYPHPHTASE"/>
</dbReference>
<dbReference type="PROSITE" id="PS50106">
    <property type="entry name" value="PDZ"/>
    <property type="match status" value="1"/>
</dbReference>
<dbReference type="InterPro" id="IPR018979">
    <property type="entry name" value="FERM_N"/>
</dbReference>
<dbReference type="Pfam" id="PF09380">
    <property type="entry name" value="FERM_C"/>
    <property type="match status" value="1"/>
</dbReference>
<evidence type="ECO:0000256" key="2">
    <source>
        <dbReference type="ARBA" id="ARBA00004282"/>
    </source>
</evidence>
<feature type="domain" description="Tyrosine specific protein phosphatases" evidence="12">
    <location>
        <begin position="810"/>
        <end position="884"/>
    </location>
</feature>
<dbReference type="EMBL" id="HBUF01215975">
    <property type="protein sequence ID" value="CAG6667208.1"/>
    <property type="molecule type" value="Transcribed_RNA"/>
</dbReference>
<keyword evidence="5" id="KW-0963">Cytoplasm</keyword>
<dbReference type="InterPro" id="IPR014847">
    <property type="entry name" value="FA"/>
</dbReference>
<dbReference type="PANTHER" id="PTHR45706:SF4">
    <property type="entry name" value="TYROSINE-PROTEIN PHOSPHATASE"/>
    <property type="match status" value="1"/>
</dbReference>
<evidence type="ECO:0000256" key="5">
    <source>
        <dbReference type="ARBA" id="ARBA00022490"/>
    </source>
</evidence>
<dbReference type="FunFam" id="2.30.29.30:FF:000002">
    <property type="entry name" value="Band 4.1-like protein 5 isoform 1"/>
    <property type="match status" value="1"/>
</dbReference>
<feature type="domain" description="Tyrosine-protein phosphatase" evidence="11">
    <location>
        <begin position="631"/>
        <end position="893"/>
    </location>
</feature>
<feature type="compositionally biased region" description="Basic and acidic residues" evidence="10">
    <location>
        <begin position="380"/>
        <end position="392"/>
    </location>
</feature>
<sequence length="910" mass="101866">MIESVSRRAFGGSAGTYNVHASELAHTRGVLKTLSATVVFLDDTVHTFRVDKHAKGETLLEEVFQHLELVEKDYFGLQYTENGLAPSLVHQDLIRWLDPNKQVKKQIRNGGNFYFRVKFYVSDPSKLQEEYTRYHFYLQIRKDILAHRLILAPSTACLLASYTVQSELGDYHPDEHKPGYLSGLSLIPGQTEEMEEKIEELHKLHKGQSPADAEYNYLEHAKRCEMYGVSVHGAKDSQDRDIQLGVTANGLVIFHAGARLNLLSWTKIVKISFKRKQFFVQLKREPSETYDTLLGFNMTTYRSCKNLWKSCVEHHTFFRLHSPRRSRKFLPPPLSLGSKFFYSGRTEYQTYQQARRSVSTQRSFIRSRSTQRSIQINTDDTAKASRPLRYDNKVTSLGSREPKRAWDPPHPSDDEGGFLDKPPAPGSLPSGSGGPAPTPSTTLEEEGPAAILPARTTLNFVDDDVEEEVRSPVYEENKPASPHLHLNLEDGLVLIRIAPDEQGRFGFNVKGGADLGMPILVSRVAPNTPAYTSYPKLNEGDQVVLINGCDVSGMHHEQVVSIIRTSRDTHGELVLTVRPNVYEAGGGGEDEEPPYQYVPESSLGPSAVGGQGGALAQSMLLLADGLASGALVAQFERLYRKKPGMSMLHANKQENVIKNRYRDISPYDASRVILHEAPDGDYINANTVAMEIPGSGIVNRYIATQGPLASTVGDFWHMLVEAGSTLVVMVTTLVERGRTKCHKYWPSLGETLELSNGRFSISCAKEEADPSGSFVFREFVLLDSQTGEKRDVTQMQYLAWPDHGVPDDVNRFLAFTRQVRHERSGMVEPAIVHCSAGIGRTGVLILMETAMCLIEANQPVYPLEICRQMRNQRAMMIQTPSQYKFVCSCVHHAFTEELVKPLPELNQLNR</sequence>
<dbReference type="SUPFAM" id="SSF50156">
    <property type="entry name" value="PDZ domain-like"/>
    <property type="match status" value="1"/>
</dbReference>
<dbReference type="GO" id="GO:0016020">
    <property type="term" value="C:membrane"/>
    <property type="evidence" value="ECO:0007669"/>
    <property type="project" value="UniProtKB-ARBA"/>
</dbReference>
<dbReference type="CDD" id="cd14473">
    <property type="entry name" value="FERM_B-lobe"/>
    <property type="match status" value="1"/>
</dbReference>
<evidence type="ECO:0000256" key="4">
    <source>
        <dbReference type="ARBA" id="ARBA00013064"/>
    </source>
</evidence>
<dbReference type="PROSITE" id="PS50056">
    <property type="entry name" value="TYR_PHOSPHATASE_2"/>
    <property type="match status" value="1"/>
</dbReference>
<dbReference type="InterPro" id="IPR000242">
    <property type="entry name" value="PTP_cat"/>
</dbReference>
<feature type="domain" description="FERM" evidence="13">
    <location>
        <begin position="34"/>
        <end position="322"/>
    </location>
</feature>
<dbReference type="InterPro" id="IPR016130">
    <property type="entry name" value="Tyr_Pase_AS"/>
</dbReference>
<dbReference type="GO" id="GO:0005856">
    <property type="term" value="C:cytoskeleton"/>
    <property type="evidence" value="ECO:0007669"/>
    <property type="project" value="UniProtKB-SubCell"/>
</dbReference>
<feature type="region of interest" description="Disordered" evidence="10">
    <location>
        <begin position="359"/>
        <end position="450"/>
    </location>
</feature>
<dbReference type="Pfam" id="PF08736">
    <property type="entry name" value="FA"/>
    <property type="match status" value="1"/>
</dbReference>
<keyword evidence="9" id="KW-0206">Cytoskeleton</keyword>
<dbReference type="SUPFAM" id="SSF47031">
    <property type="entry name" value="Second domain of FERM"/>
    <property type="match status" value="1"/>
</dbReference>
<dbReference type="InterPro" id="IPR029021">
    <property type="entry name" value="Prot-tyrosine_phosphatase-like"/>
</dbReference>
<name>A0A8D8SCJ4_9HEMI</name>
<evidence type="ECO:0000256" key="10">
    <source>
        <dbReference type="SAM" id="MobiDB-lite"/>
    </source>
</evidence>
<evidence type="ECO:0000256" key="7">
    <source>
        <dbReference type="ARBA" id="ARBA00022912"/>
    </source>
</evidence>
<dbReference type="Gene3D" id="3.90.190.10">
    <property type="entry name" value="Protein tyrosine phosphatase superfamily"/>
    <property type="match status" value="1"/>
</dbReference>
<evidence type="ECO:0000259" key="12">
    <source>
        <dbReference type="PROSITE" id="PS50056"/>
    </source>
</evidence>
<dbReference type="InterPro" id="IPR003595">
    <property type="entry name" value="Tyr_Pase_cat"/>
</dbReference>
<dbReference type="SMART" id="SM00194">
    <property type="entry name" value="PTPc"/>
    <property type="match status" value="1"/>
</dbReference>
<dbReference type="AlphaFoldDB" id="A0A8D8SCJ4"/>
<accession>A0A8D8SCJ4</accession>
<dbReference type="GO" id="GO:0048666">
    <property type="term" value="P:neuron development"/>
    <property type="evidence" value="ECO:0007669"/>
    <property type="project" value="UniProtKB-ARBA"/>
</dbReference>
<evidence type="ECO:0000256" key="3">
    <source>
        <dbReference type="ARBA" id="ARBA00009649"/>
    </source>
</evidence>
<dbReference type="PROSITE" id="PS00383">
    <property type="entry name" value="TYR_PHOSPHATASE_1"/>
    <property type="match status" value="1"/>
</dbReference>
<proteinExistence type="inferred from homology"/>
<dbReference type="InterPro" id="IPR000387">
    <property type="entry name" value="Tyr_Pase_dom"/>
</dbReference>
<keyword evidence="15" id="KW-0675">Receptor</keyword>
<dbReference type="CDD" id="cd06706">
    <property type="entry name" value="PDZ_PTPN3-4-like"/>
    <property type="match status" value="1"/>
</dbReference>
<feature type="compositionally biased region" description="Basic and acidic residues" evidence="10">
    <location>
        <begin position="400"/>
        <end position="413"/>
    </location>
</feature>
<evidence type="ECO:0000256" key="1">
    <source>
        <dbReference type="ARBA" id="ARBA00004245"/>
    </source>
</evidence>
<dbReference type="InterPro" id="IPR014352">
    <property type="entry name" value="FERM/acyl-CoA-bd_prot_sf"/>
</dbReference>
<dbReference type="SUPFAM" id="SSF52799">
    <property type="entry name" value="(Phosphotyrosine protein) phosphatases II"/>
    <property type="match status" value="1"/>
</dbReference>
<dbReference type="SMART" id="SM00404">
    <property type="entry name" value="PTPc_motif"/>
    <property type="match status" value="1"/>
</dbReference>
<dbReference type="InterPro" id="IPR001478">
    <property type="entry name" value="PDZ"/>
</dbReference>
<dbReference type="InterPro" id="IPR019749">
    <property type="entry name" value="Band_41_domain"/>
</dbReference>
<dbReference type="PROSITE" id="PS50057">
    <property type="entry name" value="FERM_3"/>
    <property type="match status" value="1"/>
</dbReference>
<dbReference type="GO" id="GO:0070161">
    <property type="term" value="C:anchoring junction"/>
    <property type="evidence" value="ECO:0007669"/>
    <property type="project" value="UniProtKB-SubCell"/>
</dbReference>
<dbReference type="SUPFAM" id="SSF54236">
    <property type="entry name" value="Ubiquitin-like"/>
    <property type="match status" value="1"/>
</dbReference>
<dbReference type="PRINTS" id="PR00935">
    <property type="entry name" value="BAND41"/>
</dbReference>
<dbReference type="SUPFAM" id="SSF50729">
    <property type="entry name" value="PH domain-like"/>
    <property type="match status" value="1"/>
</dbReference>
<keyword evidence="7" id="KW-0904">Protein phosphatase</keyword>
<dbReference type="EMBL" id="HBUF01215976">
    <property type="protein sequence ID" value="CAG6667209.1"/>
    <property type="molecule type" value="Transcribed_RNA"/>
</dbReference>
<protein>
    <recommendedName>
        <fullName evidence="4">protein-tyrosine-phosphatase</fullName>
        <ecNumber evidence="4">3.1.3.48</ecNumber>
    </recommendedName>
</protein>
<dbReference type="InterPro" id="IPR029071">
    <property type="entry name" value="Ubiquitin-like_domsf"/>
</dbReference>
<dbReference type="Gene3D" id="1.20.80.10">
    <property type="match status" value="1"/>
</dbReference>
<evidence type="ECO:0000256" key="8">
    <source>
        <dbReference type="ARBA" id="ARBA00022949"/>
    </source>
</evidence>
<dbReference type="CDD" id="cd14541">
    <property type="entry name" value="PTPc-N3_4"/>
    <property type="match status" value="1"/>
</dbReference>
<feature type="compositionally biased region" description="Polar residues" evidence="10">
    <location>
        <begin position="359"/>
        <end position="379"/>
    </location>
</feature>
<comment type="subcellular location">
    <subcellularLocation>
        <location evidence="2">Cell junction</location>
    </subcellularLocation>
    <subcellularLocation>
        <location evidence="1">Cytoplasm</location>
        <location evidence="1">Cytoskeleton</location>
    </subcellularLocation>
</comment>
<dbReference type="PROSITE" id="PS50055">
    <property type="entry name" value="TYR_PHOSPHATASE_PTP"/>
    <property type="match status" value="1"/>
</dbReference>
<dbReference type="InterPro" id="IPR000299">
    <property type="entry name" value="FERM_domain"/>
</dbReference>
<dbReference type="Gene3D" id="2.30.29.30">
    <property type="entry name" value="Pleckstrin-homology domain (PH domain)/Phosphotyrosine-binding domain (PTB)"/>
    <property type="match status" value="1"/>
</dbReference>
<dbReference type="InterPro" id="IPR019747">
    <property type="entry name" value="FERM_CS"/>
</dbReference>
<keyword evidence="6" id="KW-0378">Hydrolase</keyword>
<dbReference type="Pfam" id="PF00102">
    <property type="entry name" value="Y_phosphatase"/>
    <property type="match status" value="1"/>
</dbReference>
<dbReference type="InterPro" id="IPR019748">
    <property type="entry name" value="FERM_central"/>
</dbReference>
<evidence type="ECO:0000256" key="6">
    <source>
        <dbReference type="ARBA" id="ARBA00022801"/>
    </source>
</evidence>
<dbReference type="InterPro" id="IPR036034">
    <property type="entry name" value="PDZ_sf"/>
</dbReference>
<dbReference type="Gene3D" id="3.10.20.90">
    <property type="entry name" value="Phosphatidylinositol 3-kinase Catalytic Subunit, Chain A, domain 1"/>
    <property type="match status" value="1"/>
</dbReference>
<evidence type="ECO:0000259" key="13">
    <source>
        <dbReference type="PROSITE" id="PS50057"/>
    </source>
</evidence>
<dbReference type="EMBL" id="HBUF01035921">
    <property type="protein sequence ID" value="CAG6616485.1"/>
    <property type="molecule type" value="Transcribed_RNA"/>
</dbReference>
<dbReference type="EMBL" id="HBUF01215977">
    <property type="protein sequence ID" value="CAG6667210.1"/>
    <property type="molecule type" value="Transcribed_RNA"/>
</dbReference>
<dbReference type="SMART" id="SM00228">
    <property type="entry name" value="PDZ"/>
    <property type="match status" value="1"/>
</dbReference>
<dbReference type="GO" id="GO:0071944">
    <property type="term" value="C:cell periphery"/>
    <property type="evidence" value="ECO:0007669"/>
    <property type="project" value="UniProtKB-ARBA"/>
</dbReference>
<evidence type="ECO:0000259" key="14">
    <source>
        <dbReference type="PROSITE" id="PS50106"/>
    </source>
</evidence>
<dbReference type="PANTHER" id="PTHR45706">
    <property type="entry name" value="TYROSINE-PROTEIN PHOSPHATASE"/>
    <property type="match status" value="1"/>
</dbReference>
<dbReference type="Pfam" id="PF00595">
    <property type="entry name" value="PDZ"/>
    <property type="match status" value="1"/>
</dbReference>
<dbReference type="Pfam" id="PF00373">
    <property type="entry name" value="FERM_M"/>
    <property type="match status" value="1"/>
</dbReference>
<dbReference type="EC" id="3.1.3.48" evidence="4"/>
<organism evidence="15">
    <name type="scientific">Cacopsylla melanoneura</name>
    <dbReference type="NCBI Taxonomy" id="428564"/>
    <lineage>
        <taxon>Eukaryota</taxon>
        <taxon>Metazoa</taxon>
        <taxon>Ecdysozoa</taxon>
        <taxon>Arthropoda</taxon>
        <taxon>Hexapoda</taxon>
        <taxon>Insecta</taxon>
        <taxon>Pterygota</taxon>
        <taxon>Neoptera</taxon>
        <taxon>Paraneoptera</taxon>
        <taxon>Hemiptera</taxon>
        <taxon>Sternorrhyncha</taxon>
        <taxon>Psylloidea</taxon>
        <taxon>Psyllidae</taxon>
        <taxon>Psyllinae</taxon>
        <taxon>Cacopsylla</taxon>
    </lineage>
</organism>